<evidence type="ECO:0000256" key="1">
    <source>
        <dbReference type="SAM" id="MobiDB-lite"/>
    </source>
</evidence>
<keyword evidence="3" id="KW-1185">Reference proteome</keyword>
<comment type="caution">
    <text evidence="2">The sequence shown here is derived from an EMBL/GenBank/DDBJ whole genome shotgun (WGS) entry which is preliminary data.</text>
</comment>
<feature type="region of interest" description="Disordered" evidence="1">
    <location>
        <begin position="189"/>
        <end position="215"/>
    </location>
</feature>
<name>A0A433Q7F3_9FUNG</name>
<dbReference type="EMBL" id="RBNJ01012272">
    <property type="protein sequence ID" value="RUS25703.1"/>
    <property type="molecule type" value="Genomic_DNA"/>
</dbReference>
<proteinExistence type="predicted"/>
<evidence type="ECO:0000313" key="3">
    <source>
        <dbReference type="Proteomes" id="UP000274822"/>
    </source>
</evidence>
<protein>
    <submittedName>
        <fullName evidence="2">Uncharacterized protein</fullName>
    </submittedName>
</protein>
<reference evidence="2 3" key="1">
    <citation type="journal article" date="2018" name="New Phytol.">
        <title>Phylogenomics of Endogonaceae and evolution of mycorrhizas within Mucoromycota.</title>
        <authorList>
            <person name="Chang Y."/>
            <person name="Desiro A."/>
            <person name="Na H."/>
            <person name="Sandor L."/>
            <person name="Lipzen A."/>
            <person name="Clum A."/>
            <person name="Barry K."/>
            <person name="Grigoriev I.V."/>
            <person name="Martin F.M."/>
            <person name="Stajich J.E."/>
            <person name="Smith M.E."/>
            <person name="Bonito G."/>
            <person name="Spatafora J.W."/>
        </authorList>
    </citation>
    <scope>NUCLEOTIDE SEQUENCE [LARGE SCALE GENOMIC DNA]</scope>
    <source>
        <strain evidence="2 3">AD002</strain>
    </source>
</reference>
<dbReference type="Proteomes" id="UP000274822">
    <property type="component" value="Unassembled WGS sequence"/>
</dbReference>
<evidence type="ECO:0000313" key="2">
    <source>
        <dbReference type="EMBL" id="RUS25703.1"/>
    </source>
</evidence>
<gene>
    <name evidence="2" type="ORF">BC938DRAFT_471773</name>
</gene>
<organism evidence="2 3">
    <name type="scientific">Jimgerdemannia flammicorona</name>
    <dbReference type="NCBI Taxonomy" id="994334"/>
    <lineage>
        <taxon>Eukaryota</taxon>
        <taxon>Fungi</taxon>
        <taxon>Fungi incertae sedis</taxon>
        <taxon>Mucoromycota</taxon>
        <taxon>Mucoromycotina</taxon>
        <taxon>Endogonomycetes</taxon>
        <taxon>Endogonales</taxon>
        <taxon>Endogonaceae</taxon>
        <taxon>Jimgerdemannia</taxon>
    </lineage>
</organism>
<dbReference type="AlphaFoldDB" id="A0A433Q7F3"/>
<accession>A0A433Q7F3</accession>
<sequence>MQYEDIDMPVAEARPDAITMMEEDPEFEIDMMAEANRNVSVPTRDAVVPETDFGWLIRLPETERGSASECAVPSITTPENRRASDPTLLSNADERLSFQGTNSPLGGPSSVFGSLGSLDGVGRLAQMEDMLLGGVGDEEGPTFFFDEEGNLHESQPSTARRSSVKPRTGVEYDEHDLLADVMDDHAGVARDTMRDKGKEKATDRDLHDGTDREPSLHLMDYDEEQAQAVPIYRGPMPMEDVEQEGQSAAFLVVATPRPKRKEARRLRGKYPLWDEVTELSREELIESKETILRVYERDRKEAERKARIREGKRYAENLLFEPNLPSTQPESYI</sequence>